<proteinExistence type="predicted"/>
<keyword evidence="3" id="KW-0808">Transferase</keyword>
<dbReference type="CDD" id="cd01335">
    <property type="entry name" value="Radical_SAM"/>
    <property type="match status" value="1"/>
</dbReference>
<feature type="domain" description="Radical SAM core" evidence="9">
    <location>
        <begin position="134"/>
        <end position="373"/>
    </location>
</feature>
<accession>A0ABS8BTZ8</accession>
<keyword evidence="6" id="KW-0408">Iron</keyword>
<evidence type="ECO:0000256" key="3">
    <source>
        <dbReference type="ARBA" id="ARBA00022679"/>
    </source>
</evidence>
<gene>
    <name evidence="10" type="primary">mtaB</name>
    <name evidence="10" type="ORF">LGQ03_06840</name>
</gene>
<dbReference type="PROSITE" id="PS01278">
    <property type="entry name" value="MTTASE_RADICAL"/>
    <property type="match status" value="1"/>
</dbReference>
<dbReference type="PANTHER" id="PTHR11918:SF45">
    <property type="entry name" value="THREONYLCARBAMOYLADENOSINE TRNA METHYLTHIOTRANSFERASE"/>
    <property type="match status" value="1"/>
</dbReference>
<keyword evidence="4" id="KW-0949">S-adenosyl-L-methionine</keyword>
<feature type="domain" description="MTTase N-terminal" evidence="8">
    <location>
        <begin position="3"/>
        <end position="114"/>
    </location>
</feature>
<comment type="caution">
    <text evidence="10">The sequence shown here is derived from an EMBL/GenBank/DDBJ whole genome shotgun (WGS) entry which is preliminary data.</text>
</comment>
<dbReference type="InterPro" id="IPR013848">
    <property type="entry name" value="Methylthiotransferase_N"/>
</dbReference>
<dbReference type="Proteomes" id="UP001138961">
    <property type="component" value="Unassembled WGS sequence"/>
</dbReference>
<dbReference type="Pfam" id="PF04055">
    <property type="entry name" value="Radical_SAM"/>
    <property type="match status" value="1"/>
</dbReference>
<dbReference type="Gene3D" id="3.40.50.12160">
    <property type="entry name" value="Methylthiotransferase, N-terminal domain"/>
    <property type="match status" value="1"/>
</dbReference>
<dbReference type="EMBL" id="JAJATZ010000003">
    <property type="protein sequence ID" value="MCB5198951.1"/>
    <property type="molecule type" value="Genomic_DNA"/>
</dbReference>
<keyword evidence="7" id="KW-0411">Iron-sulfur</keyword>
<evidence type="ECO:0000313" key="11">
    <source>
        <dbReference type="Proteomes" id="UP001138961"/>
    </source>
</evidence>
<keyword evidence="2" id="KW-0004">4Fe-4S</keyword>
<name>A0ABS8BTZ8_9RHOB</name>
<evidence type="ECO:0000256" key="1">
    <source>
        <dbReference type="ARBA" id="ARBA00001966"/>
    </source>
</evidence>
<evidence type="ECO:0000259" key="8">
    <source>
        <dbReference type="PROSITE" id="PS51449"/>
    </source>
</evidence>
<protein>
    <submittedName>
        <fullName evidence="10">tRNA (N(6)-L-threonylcarbamoyladenosine(37)-C(2))-methylthiotransferase MtaB</fullName>
    </submittedName>
</protein>
<evidence type="ECO:0000256" key="6">
    <source>
        <dbReference type="ARBA" id="ARBA00023004"/>
    </source>
</evidence>
<evidence type="ECO:0000313" key="10">
    <source>
        <dbReference type="EMBL" id="MCB5198951.1"/>
    </source>
</evidence>
<dbReference type="InterPro" id="IPR006638">
    <property type="entry name" value="Elp3/MiaA/NifB-like_rSAM"/>
</dbReference>
<keyword evidence="5" id="KW-0479">Metal-binding</keyword>
<dbReference type="SFLD" id="SFLDS00029">
    <property type="entry name" value="Radical_SAM"/>
    <property type="match status" value="1"/>
</dbReference>
<evidence type="ECO:0000259" key="9">
    <source>
        <dbReference type="PROSITE" id="PS51918"/>
    </source>
</evidence>
<dbReference type="SUPFAM" id="SSF102114">
    <property type="entry name" value="Radical SAM enzymes"/>
    <property type="match status" value="1"/>
</dbReference>
<evidence type="ECO:0000256" key="7">
    <source>
        <dbReference type="ARBA" id="ARBA00023014"/>
    </source>
</evidence>
<organism evidence="10 11">
    <name type="scientific">Loktanella gaetbuli</name>
    <dbReference type="NCBI Taxonomy" id="2881335"/>
    <lineage>
        <taxon>Bacteria</taxon>
        <taxon>Pseudomonadati</taxon>
        <taxon>Pseudomonadota</taxon>
        <taxon>Alphaproteobacteria</taxon>
        <taxon>Rhodobacterales</taxon>
        <taxon>Roseobacteraceae</taxon>
        <taxon>Loktanella</taxon>
    </lineage>
</organism>
<dbReference type="NCBIfam" id="TIGR01579">
    <property type="entry name" value="MiaB-like-C"/>
    <property type="match status" value="1"/>
</dbReference>
<dbReference type="PROSITE" id="PS51449">
    <property type="entry name" value="MTTASE_N"/>
    <property type="match status" value="1"/>
</dbReference>
<dbReference type="Pfam" id="PF00919">
    <property type="entry name" value="UPF0004"/>
    <property type="match status" value="1"/>
</dbReference>
<evidence type="ECO:0000256" key="2">
    <source>
        <dbReference type="ARBA" id="ARBA00022485"/>
    </source>
</evidence>
<dbReference type="NCBIfam" id="TIGR00089">
    <property type="entry name" value="MiaB/RimO family radical SAM methylthiotransferase"/>
    <property type="match status" value="1"/>
</dbReference>
<dbReference type="InterPro" id="IPR020612">
    <property type="entry name" value="Methylthiotransferase_CS"/>
</dbReference>
<evidence type="ECO:0000256" key="5">
    <source>
        <dbReference type="ARBA" id="ARBA00022723"/>
    </source>
</evidence>
<dbReference type="InterPro" id="IPR058240">
    <property type="entry name" value="rSAM_sf"/>
</dbReference>
<dbReference type="InterPro" id="IPR005839">
    <property type="entry name" value="Methylthiotransferase"/>
</dbReference>
<dbReference type="SMART" id="SM00729">
    <property type="entry name" value="Elp3"/>
    <property type="match status" value="1"/>
</dbReference>
<dbReference type="InterPro" id="IPR023404">
    <property type="entry name" value="rSAM_horseshoe"/>
</dbReference>
<comment type="cofactor">
    <cofactor evidence="1">
        <name>[4Fe-4S] cluster</name>
        <dbReference type="ChEBI" id="CHEBI:49883"/>
    </cofactor>
</comment>
<dbReference type="PANTHER" id="PTHR11918">
    <property type="entry name" value="RADICAL SAM PROTEINS"/>
    <property type="match status" value="1"/>
</dbReference>
<reference evidence="10" key="1">
    <citation type="submission" date="2021-10" db="EMBL/GenBank/DDBJ databases">
        <title>Loktanella gaetbuli sp. nov., isolated from a tidal flat.</title>
        <authorList>
            <person name="Park S."/>
            <person name="Yoon J.-H."/>
        </authorList>
    </citation>
    <scope>NUCLEOTIDE SEQUENCE</scope>
    <source>
        <strain evidence="10">TSTF-M6</strain>
    </source>
</reference>
<dbReference type="PROSITE" id="PS51918">
    <property type="entry name" value="RADICAL_SAM"/>
    <property type="match status" value="1"/>
</dbReference>
<dbReference type="InterPro" id="IPR038135">
    <property type="entry name" value="Methylthiotransferase_N_sf"/>
</dbReference>
<dbReference type="InterPro" id="IPR006467">
    <property type="entry name" value="MiaB-like_bact"/>
</dbReference>
<evidence type="ECO:0000256" key="4">
    <source>
        <dbReference type="ARBA" id="ARBA00022691"/>
    </source>
</evidence>
<dbReference type="RefSeq" id="WP_226747795.1">
    <property type="nucleotide sequence ID" value="NZ_JAJATZ010000003.1"/>
</dbReference>
<dbReference type="Gene3D" id="3.80.30.20">
    <property type="entry name" value="tm_1862 like domain"/>
    <property type="match status" value="1"/>
</dbReference>
<dbReference type="SFLD" id="SFLDG01082">
    <property type="entry name" value="B12-binding_domain_containing"/>
    <property type="match status" value="1"/>
</dbReference>
<keyword evidence="11" id="KW-1185">Reference proteome</keyword>
<dbReference type="InterPro" id="IPR007197">
    <property type="entry name" value="rSAM"/>
</dbReference>
<sequence length="418" mass="45498">MADAPIFSNHGCRLNAYETAAMTELAEAAGVTNAVVVNTCAVTAEAVRKARQDIRKLRRAHPDATLIVTGCAAQTEPETFANMAEVDRVIGNTEKMDPSTWAGMAPDLIGSTEPVQVDDIMSVTETAGHLIDGFGTRSRAYVQVQNGCDHRCTFCIIPFGRGNSRSVPAGVVVDQIKRLVDRGFQEVVLTGVDLTSWGADLPATPRLGDLVLRILKLVPNLPRLRISSIDSIEVDEALMQAIATETRLMPHLHLSLQHGDDLILKRMKRRHSRDDAIRFAQDARRLRPDMTFGADIIAGFPTETEAAFENSLALVEECALTWLHVFPYSPRPGTPAARMPQVRGPAIKDRAARLRAAGDAAVTRHLQGQIGQRHAVLMESPRMGRTAQFAEVHFDADQPTGQIVDAVISGADKTHLTA</sequence>